<dbReference type="Proteomes" id="UP000635885">
    <property type="component" value="Unassembled WGS sequence"/>
</dbReference>
<evidence type="ECO:0000313" key="2">
    <source>
        <dbReference type="Proteomes" id="UP000635885"/>
    </source>
</evidence>
<dbReference type="SUPFAM" id="SSF55729">
    <property type="entry name" value="Acyl-CoA N-acyltransferases (Nat)"/>
    <property type="match status" value="1"/>
</dbReference>
<gene>
    <name evidence="1" type="ORF">GCM10010993_10010</name>
</gene>
<evidence type="ECO:0008006" key="3">
    <source>
        <dbReference type="Google" id="ProtNLM"/>
    </source>
</evidence>
<dbReference type="InterPro" id="IPR016181">
    <property type="entry name" value="Acyl_CoA_acyltransferase"/>
</dbReference>
<reference evidence="2" key="1">
    <citation type="journal article" date="2019" name="Int. J. Syst. Evol. Microbiol.">
        <title>The Global Catalogue of Microorganisms (GCM) 10K type strain sequencing project: providing services to taxonomists for standard genome sequencing and annotation.</title>
        <authorList>
            <consortium name="The Broad Institute Genomics Platform"/>
            <consortium name="The Broad Institute Genome Sequencing Center for Infectious Disease"/>
            <person name="Wu L."/>
            <person name="Ma J."/>
        </authorList>
    </citation>
    <scope>NUCLEOTIDE SEQUENCE [LARGE SCALE GENOMIC DNA]</scope>
    <source>
        <strain evidence="2">CGMCC 1.12479</strain>
    </source>
</reference>
<sequence length="308" mass="35190">MHFKKDMDGQVSFALDTFEQSSHDYFLQSFVPGDAVNYLYGKLIKKEITKAEIFISIDAHGQAESLPKSPFGGFWIDEAIHSDVISDFINFLTENLRSIGVKNFKVTQAPSVYGNKSDLIGYLLFSQGFVLTKVLNHQILAGKKSIKNTFNQLYSKYNKKAKEQKYNVTTGNIQSFNFLEDIAKWKNTRGHDVSIEENKLIQQVSNFPERYFVITILHEGEAVAHAIAVKLTSDSLYYFYSAINPKNQLRLTGELLMVYLLKLAMEKKVSFLDLGSSDLEGKPNHKLIYFKNKFADTWSNKSTWSKEL</sequence>
<dbReference type="RefSeq" id="WP_188440338.1">
    <property type="nucleotide sequence ID" value="NZ_BMFD01000003.1"/>
</dbReference>
<dbReference type="EMBL" id="BMFD01000003">
    <property type="protein sequence ID" value="GGC33108.1"/>
    <property type="molecule type" value="Genomic_DNA"/>
</dbReference>
<organism evidence="1 2">
    <name type="scientific">Belliella aquatica</name>
    <dbReference type="NCBI Taxonomy" id="1323734"/>
    <lineage>
        <taxon>Bacteria</taxon>
        <taxon>Pseudomonadati</taxon>
        <taxon>Bacteroidota</taxon>
        <taxon>Cytophagia</taxon>
        <taxon>Cytophagales</taxon>
        <taxon>Cyclobacteriaceae</taxon>
        <taxon>Belliella</taxon>
    </lineage>
</organism>
<dbReference type="Gene3D" id="3.40.630.30">
    <property type="match status" value="1"/>
</dbReference>
<protein>
    <recommendedName>
        <fullName evidence="3">BioF2-like acetyltransferase domain-containing protein</fullName>
    </recommendedName>
</protein>
<keyword evidence="2" id="KW-1185">Reference proteome</keyword>
<evidence type="ECO:0000313" key="1">
    <source>
        <dbReference type="EMBL" id="GGC33108.1"/>
    </source>
</evidence>
<comment type="caution">
    <text evidence="1">The sequence shown here is derived from an EMBL/GenBank/DDBJ whole genome shotgun (WGS) entry which is preliminary data.</text>
</comment>
<name>A0ABQ1M4R3_9BACT</name>
<accession>A0ABQ1M4R3</accession>
<proteinExistence type="predicted"/>